<reference evidence="2" key="1">
    <citation type="submission" date="2023-04" db="EMBL/GenBank/DDBJ databases">
        <authorList>
            <consortium name="ELIXIR-Norway"/>
        </authorList>
    </citation>
    <scope>NUCLEOTIDE SEQUENCE [LARGE SCALE GENOMIC DNA]</scope>
</reference>
<name>A0ABN8ZKB7_RANTA</name>
<gene>
    <name evidence="2" type="ORF">MRATA1EN1_LOCUS23166</name>
</gene>
<dbReference type="EMBL" id="OX459940">
    <property type="protein sequence ID" value="CAI9174204.1"/>
    <property type="molecule type" value="Genomic_DNA"/>
</dbReference>
<keyword evidence="3" id="KW-1185">Reference proteome</keyword>
<evidence type="ECO:0000256" key="1">
    <source>
        <dbReference type="SAM" id="MobiDB-lite"/>
    </source>
</evidence>
<evidence type="ECO:0000313" key="3">
    <source>
        <dbReference type="Proteomes" id="UP001176941"/>
    </source>
</evidence>
<dbReference type="Proteomes" id="UP001176941">
    <property type="component" value="Chromosome 4"/>
</dbReference>
<feature type="region of interest" description="Disordered" evidence="1">
    <location>
        <begin position="1"/>
        <end position="22"/>
    </location>
</feature>
<proteinExistence type="predicted"/>
<evidence type="ECO:0000313" key="2">
    <source>
        <dbReference type="EMBL" id="CAI9174204.1"/>
    </source>
</evidence>
<protein>
    <submittedName>
        <fullName evidence="2">Uncharacterized protein</fullName>
    </submittedName>
</protein>
<accession>A0ABN8ZKB7</accession>
<sequence>MSAFTEKITTQRKNRDAGRGSWSPPCLSLSSLFFPPVSLQMNRFHICDSWDPVSVVLVQENRIEKPNMMSLELLFHPYISQSRKLVLLSPLVCREPAHEIPPMTRS</sequence>
<organism evidence="2 3">
    <name type="scientific">Rangifer tarandus platyrhynchus</name>
    <name type="common">Svalbard reindeer</name>
    <dbReference type="NCBI Taxonomy" id="3082113"/>
    <lineage>
        <taxon>Eukaryota</taxon>
        <taxon>Metazoa</taxon>
        <taxon>Chordata</taxon>
        <taxon>Craniata</taxon>
        <taxon>Vertebrata</taxon>
        <taxon>Euteleostomi</taxon>
        <taxon>Mammalia</taxon>
        <taxon>Eutheria</taxon>
        <taxon>Laurasiatheria</taxon>
        <taxon>Artiodactyla</taxon>
        <taxon>Ruminantia</taxon>
        <taxon>Pecora</taxon>
        <taxon>Cervidae</taxon>
        <taxon>Odocoileinae</taxon>
        <taxon>Rangifer</taxon>
    </lineage>
</organism>